<dbReference type="InterPro" id="IPR050505">
    <property type="entry name" value="WDR55/POC1"/>
</dbReference>
<sequence>MSIIEKSWAIAGLVISLAASCLQAQAQTTPNAQQPTETAIRFLLEHVIPVDPNRLPETVTSTPAPAGSSVLIQSIPTLNGSSVLIQSIPTLNGSSVLIQSTSTPTPTPTPTTGSIPTKRYDCDPDVLPVTMSISWGRKYRENILAVAISSGGFIGCKSSNFGVVQIFTLGGRREPKLEHTEHVSQWIYGVDFNNGQLAFGGHNKQISVLDDSSFAHLKTLNTTMNIESVVYNHEGTLLAAGTDDSDKNEVIVYNVTDSYSILHRLRNNRRGSVGVLEFNKDSTELAFAEDGNEVWIYDATTTAFLQKLDAESATVNDLDYSDDGNYLAVVGGDQILRVYYKMESDPSFFTLTHALLVGHKLASVVFSPGSTWLVVGLSDGSVRFYDPEDLTIPPQIISHKQAVEGRLYDLQFSDSGTMLAVARNDGISIYRIVRKNTTDVYNDLASTTPEVYDYWTSTTPEVHDYSTSTTPKVHNDSTSTTPLVALFMAVLGGGMLLP</sequence>
<dbReference type="eggNOG" id="COG2319">
    <property type="taxonomic scope" value="Bacteria"/>
</dbReference>
<dbReference type="RefSeq" id="WP_034873291.1">
    <property type="nucleotide sequence ID" value="NZ_JOKG01000001.1"/>
</dbReference>
<comment type="caution">
    <text evidence="5">The sequence shown here is derived from an EMBL/GenBank/DDBJ whole genome shotgun (WGS) entry which is preliminary data.</text>
</comment>
<dbReference type="Gene3D" id="2.130.10.10">
    <property type="entry name" value="YVTN repeat-like/Quinoprotein amine dehydrogenase"/>
    <property type="match status" value="2"/>
</dbReference>
<dbReference type="InterPro" id="IPR015943">
    <property type="entry name" value="WD40/YVTN_repeat-like_dom_sf"/>
</dbReference>
<reference evidence="5 6" key="1">
    <citation type="submission" date="2014-06" db="EMBL/GenBank/DDBJ databases">
        <title>Whole Genome Sequences of Three Symbiotic Endozoicomonas Bacteria.</title>
        <authorList>
            <person name="Neave M.J."/>
            <person name="Apprill A."/>
            <person name="Voolstra C.R."/>
        </authorList>
    </citation>
    <scope>NUCLEOTIDE SEQUENCE [LARGE SCALE GENOMIC DNA]</scope>
    <source>
        <strain evidence="5 6">LMG 24815</strain>
    </source>
</reference>
<feature type="compositionally biased region" description="Low complexity" evidence="3">
    <location>
        <begin position="100"/>
        <end position="117"/>
    </location>
</feature>
<evidence type="ECO:0000313" key="5">
    <source>
        <dbReference type="EMBL" id="KEQ16036.1"/>
    </source>
</evidence>
<dbReference type="InterPro" id="IPR001680">
    <property type="entry name" value="WD40_rpt"/>
</dbReference>
<dbReference type="AlphaFoldDB" id="A0A081NC63"/>
<dbReference type="InterPro" id="IPR036322">
    <property type="entry name" value="WD40_repeat_dom_sf"/>
</dbReference>
<organism evidence="5 6">
    <name type="scientific">Endozoicomonas montiporae</name>
    <dbReference type="NCBI Taxonomy" id="1027273"/>
    <lineage>
        <taxon>Bacteria</taxon>
        <taxon>Pseudomonadati</taxon>
        <taxon>Pseudomonadota</taxon>
        <taxon>Gammaproteobacteria</taxon>
        <taxon>Oceanospirillales</taxon>
        <taxon>Endozoicomonadaceae</taxon>
        <taxon>Endozoicomonas</taxon>
    </lineage>
</organism>
<keyword evidence="6" id="KW-1185">Reference proteome</keyword>
<evidence type="ECO:0000313" key="6">
    <source>
        <dbReference type="Proteomes" id="UP000028006"/>
    </source>
</evidence>
<evidence type="ECO:0000256" key="4">
    <source>
        <dbReference type="SAM" id="SignalP"/>
    </source>
</evidence>
<gene>
    <name evidence="5" type="ORF">GZ77_06105</name>
</gene>
<dbReference type="EMBL" id="JOKG01000001">
    <property type="protein sequence ID" value="KEQ16036.1"/>
    <property type="molecule type" value="Genomic_DNA"/>
</dbReference>
<dbReference type="Pfam" id="PF00400">
    <property type="entry name" value="WD40"/>
    <property type="match status" value="2"/>
</dbReference>
<evidence type="ECO:0000256" key="3">
    <source>
        <dbReference type="SAM" id="MobiDB-lite"/>
    </source>
</evidence>
<feature type="signal peptide" evidence="4">
    <location>
        <begin position="1"/>
        <end position="26"/>
    </location>
</feature>
<keyword evidence="1" id="KW-0853">WD repeat</keyword>
<name>A0A081NC63_9GAMM</name>
<proteinExistence type="predicted"/>
<feature type="chain" id="PRO_5001760691" evidence="4">
    <location>
        <begin position="27"/>
        <end position="498"/>
    </location>
</feature>
<dbReference type="PANTHER" id="PTHR44019:SF8">
    <property type="entry name" value="POC1 CENTRIOLAR PROTEIN HOMOLOG"/>
    <property type="match status" value="1"/>
</dbReference>
<feature type="region of interest" description="Disordered" evidence="3">
    <location>
        <begin position="99"/>
        <end position="119"/>
    </location>
</feature>
<protein>
    <submittedName>
        <fullName evidence="5">Uncharacterized protein</fullName>
    </submittedName>
</protein>
<accession>A0A081NC63</accession>
<keyword evidence="2" id="KW-0677">Repeat</keyword>
<dbReference type="PROSITE" id="PS51257">
    <property type="entry name" value="PROKAR_LIPOPROTEIN"/>
    <property type="match status" value="1"/>
</dbReference>
<dbReference type="PANTHER" id="PTHR44019">
    <property type="entry name" value="WD REPEAT-CONTAINING PROTEIN 55"/>
    <property type="match status" value="1"/>
</dbReference>
<dbReference type="SMART" id="SM00320">
    <property type="entry name" value="WD40"/>
    <property type="match status" value="6"/>
</dbReference>
<dbReference type="Proteomes" id="UP000028006">
    <property type="component" value="Unassembled WGS sequence"/>
</dbReference>
<keyword evidence="4" id="KW-0732">Signal</keyword>
<dbReference type="SUPFAM" id="SSF50978">
    <property type="entry name" value="WD40 repeat-like"/>
    <property type="match status" value="1"/>
</dbReference>
<evidence type="ECO:0000256" key="1">
    <source>
        <dbReference type="ARBA" id="ARBA00022574"/>
    </source>
</evidence>
<evidence type="ECO:0000256" key="2">
    <source>
        <dbReference type="ARBA" id="ARBA00022737"/>
    </source>
</evidence>